<reference evidence="1 2" key="1">
    <citation type="submission" date="2019-07" db="EMBL/GenBank/DDBJ databases">
        <title>Whole genome shotgun sequence of Rhizobium naphthalenivorans NBRC 107585.</title>
        <authorList>
            <person name="Hosoyama A."/>
            <person name="Uohara A."/>
            <person name="Ohji S."/>
            <person name="Ichikawa N."/>
        </authorList>
    </citation>
    <scope>NUCLEOTIDE SEQUENCE [LARGE SCALE GENOMIC DNA]</scope>
    <source>
        <strain evidence="1 2">NBRC 107585</strain>
    </source>
</reference>
<comment type="caution">
    <text evidence="1">The sequence shown here is derived from an EMBL/GenBank/DDBJ whole genome shotgun (WGS) entry which is preliminary data.</text>
</comment>
<protein>
    <submittedName>
        <fullName evidence="1">Uncharacterized protein</fullName>
    </submittedName>
</protein>
<evidence type="ECO:0000313" key="1">
    <source>
        <dbReference type="EMBL" id="GEO84647.1"/>
    </source>
</evidence>
<gene>
    <name evidence="1" type="ORF">RNA01_15790</name>
</gene>
<dbReference type="AlphaFoldDB" id="A0A512HGR8"/>
<dbReference type="OrthoDB" id="8439602at2"/>
<dbReference type="Proteomes" id="UP000321717">
    <property type="component" value="Unassembled WGS sequence"/>
</dbReference>
<dbReference type="EMBL" id="BJZP01000006">
    <property type="protein sequence ID" value="GEO84647.1"/>
    <property type="molecule type" value="Genomic_DNA"/>
</dbReference>
<name>A0A512HGR8_9HYPH</name>
<dbReference type="RefSeq" id="WP_147179426.1">
    <property type="nucleotide sequence ID" value="NZ_BJZP01000006.1"/>
</dbReference>
<evidence type="ECO:0000313" key="2">
    <source>
        <dbReference type="Proteomes" id="UP000321717"/>
    </source>
</evidence>
<proteinExistence type="predicted"/>
<sequence length="473" mass="52886">MQSDAKDPITVGTYGFNVPCRRFLIRANVTKDRRLPVVDEFVLRLLKITEQLSVRRIATYLGLTEAEAEAVLGDLVSAGLIVIREHAVELHPSAHAHFRGAEDGVPRIVDVDPWIDRLWFDLVSRNMMAPEKLRPNRNLIDIKAEGLARELPVTFARKAFEENFAEYLRKVRKIANPDRFGLYSVSDVEPERFGAVVLRGSEDLVFDPHPRLRPNLLDVETENLMRYRPLANAMNDAYRALAGSEPSSSGLAEFRRMLSETTVSDAHTAEGVFDFSKWLSLNTANRVANRQNLIGASYLGRNIDFFIKLLEGCQLPSGIGANGNGLDILWFRPGGSNWGVTPDVQQALSAIKSTIARKHGKIRFRTKLIVPQVAKREHPRRFDRIFDEGFVAPAGHISPSLEVLHIPGMGSLVLVRVAFSPSVATPVGFALVDTLGVERVGRSLRWDKIAERSEELWSSDEKHQELVTEEGAI</sequence>
<accession>A0A512HGR8</accession>
<keyword evidence="2" id="KW-1185">Reference proteome</keyword>
<organism evidence="1 2">
    <name type="scientific">Ciceribacter naphthalenivorans</name>
    <dbReference type="NCBI Taxonomy" id="1118451"/>
    <lineage>
        <taxon>Bacteria</taxon>
        <taxon>Pseudomonadati</taxon>
        <taxon>Pseudomonadota</taxon>
        <taxon>Alphaproteobacteria</taxon>
        <taxon>Hyphomicrobiales</taxon>
        <taxon>Rhizobiaceae</taxon>
        <taxon>Ciceribacter</taxon>
    </lineage>
</organism>